<dbReference type="AlphaFoldDB" id="A0A7H0GXW0"/>
<gene>
    <name evidence="2" type="ORF">H9L05_05565</name>
</gene>
<name>A0A7H0GXW0_9BACT</name>
<feature type="compositionally biased region" description="Basic and acidic residues" evidence="1">
    <location>
        <begin position="44"/>
        <end position="57"/>
    </location>
</feature>
<sequence length="465" mass="50750">MNLPPCFRFQPALAAVLLVLAGCYSRNDVKTEGGAVTEQQVENDQTKMPRDNAKVAPDKGAPNVAVETDAAAAAPLAQVNVFLEVSGSMEGFMPKPGADASNTRFQQQVAQFLSELNNSPAASRKVYYRIKEKPYRDSYQELSGTVRGGIKEPASSTDIPTVLDTLVSNYYAANTVNVLISDFIYSPKNTGAIPYIKTDITDAISRTQRTDLAVSVYGFTSDFQGTFYPAIMTGARKVPNCCDTDIPYYFWVIGPQDAVRRFEAALLAKQPAQQVHYGIKYPRPASSLLNKYQNKGDWYYGEKTASKREAGATYHTVAVQEASAQNPVEFVLGLNLSTMPALYRDPAYLKQNLKLVGQDTDAKIVNVAAATDQTRASSGPENQYTHFVKVRLTKMARAARPLQVVLNDARPAWVSQWTTQNDSNINQAGPKTFAFASLLDGVSTAIVAGQDAPVFQIPLTLEPAK</sequence>
<dbReference type="RefSeq" id="WP_187733349.1">
    <property type="nucleotide sequence ID" value="NZ_BMFN01000001.1"/>
</dbReference>
<proteinExistence type="predicted"/>
<accession>A0A7H0GXW0</accession>
<protein>
    <submittedName>
        <fullName evidence="2">Uncharacterized protein</fullName>
    </submittedName>
</protein>
<dbReference type="EMBL" id="CP060784">
    <property type="protein sequence ID" value="QNP53126.1"/>
    <property type="molecule type" value="Genomic_DNA"/>
</dbReference>
<evidence type="ECO:0000256" key="1">
    <source>
        <dbReference type="SAM" id="MobiDB-lite"/>
    </source>
</evidence>
<evidence type="ECO:0000313" key="2">
    <source>
        <dbReference type="EMBL" id="QNP53126.1"/>
    </source>
</evidence>
<dbReference type="Proteomes" id="UP000516093">
    <property type="component" value="Chromosome"/>
</dbReference>
<organism evidence="2 3">
    <name type="scientific">Hymenobacter qilianensis</name>
    <dbReference type="NCBI Taxonomy" id="1385715"/>
    <lineage>
        <taxon>Bacteria</taxon>
        <taxon>Pseudomonadati</taxon>
        <taxon>Bacteroidota</taxon>
        <taxon>Cytophagia</taxon>
        <taxon>Cytophagales</taxon>
        <taxon>Hymenobacteraceae</taxon>
        <taxon>Hymenobacter</taxon>
    </lineage>
</organism>
<evidence type="ECO:0000313" key="3">
    <source>
        <dbReference type="Proteomes" id="UP000516093"/>
    </source>
</evidence>
<feature type="region of interest" description="Disordered" evidence="1">
    <location>
        <begin position="39"/>
        <end position="60"/>
    </location>
</feature>
<dbReference type="KEGG" id="hqi:H9L05_05565"/>
<keyword evidence="3" id="KW-1185">Reference proteome</keyword>
<reference evidence="2 3" key="1">
    <citation type="submission" date="2020-08" db="EMBL/GenBank/DDBJ databases">
        <title>Genome sequence of Hymenobacter qilianensis JCM 19763T.</title>
        <authorList>
            <person name="Hyun D.-W."/>
            <person name="Bae J.-W."/>
        </authorList>
    </citation>
    <scope>NUCLEOTIDE SEQUENCE [LARGE SCALE GENOMIC DNA]</scope>
    <source>
        <strain evidence="2 3">JCM 19763</strain>
    </source>
</reference>